<sequence length="136" mass="14772">MTILVGYTPSTKGQAALTAAVDLAKKTGDKLYVVNAGVGEAVDEREVATEDQLNKAREYMKSEGVEGKVKQYLRGNDAAEELLALTEARSDVTMLVIGLRRRSPVGKLFMGSISQKIILNAKVPVLSVREAEEYEV</sequence>
<evidence type="ECO:0000256" key="1">
    <source>
        <dbReference type="ARBA" id="ARBA00008791"/>
    </source>
</evidence>
<dbReference type="RefSeq" id="WP_019174688.1">
    <property type="nucleotide sequence ID" value="NZ_JAKRCZ010000008.1"/>
</dbReference>
<dbReference type="Proteomes" id="UP000243589">
    <property type="component" value="Unassembled WGS sequence"/>
</dbReference>
<dbReference type="InterPro" id="IPR006016">
    <property type="entry name" value="UspA"/>
</dbReference>
<dbReference type="InterPro" id="IPR014729">
    <property type="entry name" value="Rossmann-like_a/b/a_fold"/>
</dbReference>
<accession>A0A150HAD1</accession>
<evidence type="ECO:0000259" key="2">
    <source>
        <dbReference type="Pfam" id="PF00582"/>
    </source>
</evidence>
<dbReference type="Proteomes" id="UP000242755">
    <property type="component" value="Unassembled WGS sequence"/>
</dbReference>
<comment type="similarity">
    <text evidence="1">Belongs to the universal stress protein A family.</text>
</comment>
<evidence type="ECO:0000313" key="4">
    <source>
        <dbReference type="EMBL" id="PKY70843.1"/>
    </source>
</evidence>
<dbReference type="EMBL" id="PKGO01000002">
    <property type="protein sequence ID" value="PKY70843.1"/>
    <property type="molecule type" value="Genomic_DNA"/>
</dbReference>
<dbReference type="CDD" id="cd00293">
    <property type="entry name" value="USP-like"/>
    <property type="match status" value="1"/>
</dbReference>
<name>A0A150HAD1_9MICO</name>
<evidence type="ECO:0000313" key="6">
    <source>
        <dbReference type="Proteomes" id="UP000243589"/>
    </source>
</evidence>
<proteinExistence type="inferred from homology"/>
<dbReference type="SUPFAM" id="SSF52402">
    <property type="entry name" value="Adenine nucleotide alpha hydrolases-like"/>
    <property type="match status" value="1"/>
</dbReference>
<dbReference type="EMBL" id="LQQC01000010">
    <property type="protein sequence ID" value="KXZ58630.1"/>
    <property type="molecule type" value="Genomic_DNA"/>
</dbReference>
<reference evidence="3 6" key="1">
    <citation type="submission" date="2016-01" db="EMBL/GenBank/DDBJ databases">
        <title>Use of Whole Genome Sequencing to ascertain that Brevibacterium massiliense (Roux, Raoult 2009) is a later heterotypic synonym of Brevibacterium ravenspurgense (Mages 2008).</title>
        <authorList>
            <person name="Bernier A.-M."/>
            <person name="Burdz T."/>
            <person name="Huynh C."/>
            <person name="Pachecho A.L."/>
            <person name="Wiebe D."/>
            <person name="Bonner C."/>
            <person name="Bernard K."/>
        </authorList>
    </citation>
    <scope>NUCLEOTIDE SEQUENCE [LARGE SCALE GENOMIC DNA]</scope>
    <source>
        <strain evidence="3 6">CCUG56047</strain>
    </source>
</reference>
<comment type="caution">
    <text evidence="3">The sequence shown here is derived from an EMBL/GenBank/DDBJ whole genome shotgun (WGS) entry which is preliminary data.</text>
</comment>
<evidence type="ECO:0000313" key="3">
    <source>
        <dbReference type="EMBL" id="KXZ58630.1"/>
    </source>
</evidence>
<dbReference type="AlphaFoldDB" id="A0A150HAD1"/>
<dbReference type="InterPro" id="IPR006015">
    <property type="entry name" value="Universal_stress_UspA"/>
</dbReference>
<keyword evidence="6" id="KW-1185">Reference proteome</keyword>
<evidence type="ECO:0000313" key="5">
    <source>
        <dbReference type="Proteomes" id="UP000242755"/>
    </source>
</evidence>
<feature type="domain" description="UspA" evidence="2">
    <location>
        <begin position="2"/>
        <end position="129"/>
    </location>
</feature>
<dbReference type="Pfam" id="PF00582">
    <property type="entry name" value="Usp"/>
    <property type="match status" value="1"/>
</dbReference>
<dbReference type="PATRIC" id="fig|479117.4.peg.1667"/>
<dbReference type="STRING" id="1176165.GCA_001584405_00329"/>
<dbReference type="PANTHER" id="PTHR46268">
    <property type="entry name" value="STRESS RESPONSE PROTEIN NHAX"/>
    <property type="match status" value="1"/>
</dbReference>
<dbReference type="PRINTS" id="PR01438">
    <property type="entry name" value="UNVRSLSTRESS"/>
</dbReference>
<reference evidence="4 5" key="2">
    <citation type="submission" date="2017-12" db="EMBL/GenBank/DDBJ databases">
        <title>Phylogenetic diversity of female urinary microbiome.</title>
        <authorList>
            <person name="Thomas-White K."/>
            <person name="Wolfe A.J."/>
        </authorList>
    </citation>
    <scope>NUCLEOTIDE SEQUENCE [LARGE SCALE GENOMIC DNA]</scope>
    <source>
        <strain evidence="4 5">UMB0426</strain>
    </source>
</reference>
<organism evidence="3 6">
    <name type="scientific">Brevibacterium ravenspurgense</name>
    <dbReference type="NCBI Taxonomy" id="479117"/>
    <lineage>
        <taxon>Bacteria</taxon>
        <taxon>Bacillati</taxon>
        <taxon>Actinomycetota</taxon>
        <taxon>Actinomycetes</taxon>
        <taxon>Micrococcales</taxon>
        <taxon>Brevibacteriaceae</taxon>
        <taxon>Brevibacterium</taxon>
    </lineage>
</organism>
<dbReference type="PANTHER" id="PTHR46268:SF6">
    <property type="entry name" value="UNIVERSAL STRESS PROTEIN UP12"/>
    <property type="match status" value="1"/>
</dbReference>
<gene>
    <name evidence="3" type="ORF">Bravens_01683</name>
    <name evidence="4" type="ORF">CYJ40_01940</name>
</gene>
<dbReference type="Gene3D" id="3.40.50.620">
    <property type="entry name" value="HUPs"/>
    <property type="match status" value="1"/>
</dbReference>
<protein>
    <submittedName>
        <fullName evidence="3">Universal stress protein</fullName>
    </submittedName>
</protein>